<reference evidence="2" key="1">
    <citation type="journal article" date="2022" name="Mol. Ecol. Resour.">
        <title>The genomes of chicory, endive, great burdock and yacon provide insights into Asteraceae palaeo-polyploidization history and plant inulin production.</title>
        <authorList>
            <person name="Fan W."/>
            <person name="Wang S."/>
            <person name="Wang H."/>
            <person name="Wang A."/>
            <person name="Jiang F."/>
            <person name="Liu H."/>
            <person name="Zhao H."/>
            <person name="Xu D."/>
            <person name="Zhang Y."/>
        </authorList>
    </citation>
    <scope>NUCLEOTIDE SEQUENCE [LARGE SCALE GENOMIC DNA]</scope>
    <source>
        <strain evidence="2">cv. Yunnan</strain>
    </source>
</reference>
<dbReference type="EMBL" id="CM042040">
    <property type="protein sequence ID" value="KAI3717367.1"/>
    <property type="molecule type" value="Genomic_DNA"/>
</dbReference>
<name>A0ACB9B4G5_9ASTR</name>
<evidence type="ECO:0000313" key="1">
    <source>
        <dbReference type="EMBL" id="KAI3717367.1"/>
    </source>
</evidence>
<keyword evidence="2" id="KW-1185">Reference proteome</keyword>
<protein>
    <submittedName>
        <fullName evidence="1">Uncharacterized protein</fullName>
    </submittedName>
</protein>
<accession>A0ACB9B4G5</accession>
<dbReference type="Proteomes" id="UP001056120">
    <property type="component" value="Linkage Group LG23"/>
</dbReference>
<sequence>MINDCPQLMMFTSGQSETPRLKCIETILGKYSLECGLNFDGRINKYQTTFPTSSNPTISKGMPCSFHNLIEINIEERDIETIIPSHALLHLEKLEQIDTKLCFQVKEVFEVALEGTNNGCNESQTIVKIPNLTQVNLDGVYDLKYLWKSTQWMVLEFPKLTSVFIEDCYSLKHVFTCSMVGNVVQLQDLHIVTCDNIEVIVKEEEECDAKENEIILPRLKSLKLEHLPVLRGFCLGKEAFSLPVLDTLEISDCPALTDFTKGHLSTHELKVIDTSFGMCYVNTDLNSLIKTKHEEVGYVIMKYSSILKRKLDESWGMSYRMVKIICFISKVYKDIHTK</sequence>
<gene>
    <name evidence="1" type="ORF">L1987_68945</name>
</gene>
<organism evidence="1 2">
    <name type="scientific">Smallanthus sonchifolius</name>
    <dbReference type="NCBI Taxonomy" id="185202"/>
    <lineage>
        <taxon>Eukaryota</taxon>
        <taxon>Viridiplantae</taxon>
        <taxon>Streptophyta</taxon>
        <taxon>Embryophyta</taxon>
        <taxon>Tracheophyta</taxon>
        <taxon>Spermatophyta</taxon>
        <taxon>Magnoliopsida</taxon>
        <taxon>eudicotyledons</taxon>
        <taxon>Gunneridae</taxon>
        <taxon>Pentapetalae</taxon>
        <taxon>asterids</taxon>
        <taxon>campanulids</taxon>
        <taxon>Asterales</taxon>
        <taxon>Asteraceae</taxon>
        <taxon>Asteroideae</taxon>
        <taxon>Heliantheae alliance</taxon>
        <taxon>Millerieae</taxon>
        <taxon>Smallanthus</taxon>
    </lineage>
</organism>
<comment type="caution">
    <text evidence="1">The sequence shown here is derived from an EMBL/GenBank/DDBJ whole genome shotgun (WGS) entry which is preliminary data.</text>
</comment>
<reference evidence="1 2" key="2">
    <citation type="journal article" date="2022" name="Mol. Ecol. Resour.">
        <title>The genomes of chicory, endive, great burdock and yacon provide insights into Asteraceae paleo-polyploidization history and plant inulin production.</title>
        <authorList>
            <person name="Fan W."/>
            <person name="Wang S."/>
            <person name="Wang H."/>
            <person name="Wang A."/>
            <person name="Jiang F."/>
            <person name="Liu H."/>
            <person name="Zhao H."/>
            <person name="Xu D."/>
            <person name="Zhang Y."/>
        </authorList>
    </citation>
    <scope>NUCLEOTIDE SEQUENCE [LARGE SCALE GENOMIC DNA]</scope>
    <source>
        <strain evidence="2">cv. Yunnan</strain>
        <tissue evidence="1">Leaves</tissue>
    </source>
</reference>
<evidence type="ECO:0000313" key="2">
    <source>
        <dbReference type="Proteomes" id="UP001056120"/>
    </source>
</evidence>
<proteinExistence type="predicted"/>